<dbReference type="SUPFAM" id="SSF55718">
    <property type="entry name" value="SCP-like"/>
    <property type="match status" value="1"/>
</dbReference>
<protein>
    <submittedName>
        <fullName evidence="2">SCP2 sterol-binding domain-containing protein</fullName>
    </submittedName>
</protein>
<feature type="domain" description="SCP2" evidence="1">
    <location>
        <begin position="15"/>
        <end position="111"/>
    </location>
</feature>
<evidence type="ECO:0000313" key="3">
    <source>
        <dbReference type="Proteomes" id="UP000317158"/>
    </source>
</evidence>
<gene>
    <name evidence="2" type="ORF">EF806_05785</name>
</gene>
<dbReference type="InterPro" id="IPR036527">
    <property type="entry name" value="SCP2_sterol-bd_dom_sf"/>
</dbReference>
<dbReference type="EMBL" id="RXIF01000010">
    <property type="protein sequence ID" value="RZN64126.1"/>
    <property type="molecule type" value="Genomic_DNA"/>
</dbReference>
<proteinExistence type="predicted"/>
<organism evidence="2 3">
    <name type="scientific">Methanoliparum thermophilum</name>
    <dbReference type="NCBI Taxonomy" id="2491083"/>
    <lineage>
        <taxon>Archaea</taxon>
        <taxon>Methanobacteriati</taxon>
        <taxon>Methanobacteriota</taxon>
        <taxon>Candidatus Methanoliparia</taxon>
        <taxon>Candidatus Methanoliparales</taxon>
        <taxon>Candidatus Methanoliparaceae</taxon>
        <taxon>Candidatus Methanoliparum</taxon>
    </lineage>
</organism>
<dbReference type="Gene3D" id="3.30.1050.10">
    <property type="entry name" value="SCP2 sterol-binding domain"/>
    <property type="match status" value="1"/>
</dbReference>
<sequence length="115" mass="12721">MSEVKDMIKKFADAANQLDDATKASFKGWAGKSIGFEIDGEQFSVAFDSAGTKAEFVDGKIENPIFTIVADGSYWIKVMKGEEDPMKGFMQKKYSIKGNVMQSTKLVPLLKKVKL</sequence>
<dbReference type="AlphaFoldDB" id="A0A520KR84"/>
<name>A0A520KR84_METT2</name>
<evidence type="ECO:0000259" key="1">
    <source>
        <dbReference type="Pfam" id="PF02036"/>
    </source>
</evidence>
<reference evidence="2 3" key="1">
    <citation type="journal article" date="2019" name="Nat. Microbiol.">
        <title>Wide diversity of methane and short-chain alkane metabolisms in uncultured archaea.</title>
        <authorList>
            <person name="Borrel G."/>
            <person name="Adam P.S."/>
            <person name="McKay L.J."/>
            <person name="Chen L.X."/>
            <person name="Sierra-Garcia I.N."/>
            <person name="Sieber C.M."/>
            <person name="Letourneur Q."/>
            <person name="Ghozlane A."/>
            <person name="Andersen G.L."/>
            <person name="Li W.J."/>
            <person name="Hallam S.J."/>
            <person name="Muyzer G."/>
            <person name="de Oliveira V.M."/>
            <person name="Inskeep W.P."/>
            <person name="Banfield J.F."/>
            <person name="Gribaldo S."/>
        </authorList>
    </citation>
    <scope>NUCLEOTIDE SEQUENCE [LARGE SCALE GENOMIC DNA]</scope>
    <source>
        <strain evidence="2">NM1a</strain>
    </source>
</reference>
<dbReference type="InterPro" id="IPR003033">
    <property type="entry name" value="SCP2_sterol-bd_dom"/>
</dbReference>
<comment type="caution">
    <text evidence="2">The sequence shown here is derived from an EMBL/GenBank/DDBJ whole genome shotgun (WGS) entry which is preliminary data.</text>
</comment>
<evidence type="ECO:0000313" key="2">
    <source>
        <dbReference type="EMBL" id="RZN64126.1"/>
    </source>
</evidence>
<dbReference type="Proteomes" id="UP000317158">
    <property type="component" value="Unassembled WGS sequence"/>
</dbReference>
<dbReference type="Pfam" id="PF02036">
    <property type="entry name" value="SCP2"/>
    <property type="match status" value="1"/>
</dbReference>
<accession>A0A520KR84</accession>